<organism evidence="1 2">
    <name type="scientific">Dentiscutata heterogama</name>
    <dbReference type="NCBI Taxonomy" id="1316150"/>
    <lineage>
        <taxon>Eukaryota</taxon>
        <taxon>Fungi</taxon>
        <taxon>Fungi incertae sedis</taxon>
        <taxon>Mucoromycota</taxon>
        <taxon>Glomeromycotina</taxon>
        <taxon>Glomeromycetes</taxon>
        <taxon>Diversisporales</taxon>
        <taxon>Gigasporaceae</taxon>
        <taxon>Dentiscutata</taxon>
    </lineage>
</organism>
<reference evidence="1" key="1">
    <citation type="submission" date="2021-06" db="EMBL/GenBank/DDBJ databases">
        <authorList>
            <person name="Kallberg Y."/>
            <person name="Tangrot J."/>
            <person name="Rosling A."/>
        </authorList>
    </citation>
    <scope>NUCLEOTIDE SEQUENCE</scope>
    <source>
        <strain evidence="1">IL203A</strain>
    </source>
</reference>
<evidence type="ECO:0000313" key="1">
    <source>
        <dbReference type="EMBL" id="CAG8707829.1"/>
    </source>
</evidence>
<comment type="caution">
    <text evidence="1">The sequence shown here is derived from an EMBL/GenBank/DDBJ whole genome shotgun (WGS) entry which is preliminary data.</text>
</comment>
<protein>
    <submittedName>
        <fullName evidence="1">3293_t:CDS:1</fullName>
    </submittedName>
</protein>
<accession>A0ACA9PG37</accession>
<evidence type="ECO:0000313" key="2">
    <source>
        <dbReference type="Proteomes" id="UP000789702"/>
    </source>
</evidence>
<keyword evidence="2" id="KW-1185">Reference proteome</keyword>
<sequence>SLLGCRLHPGAVDPSIPCLSSIPKDGRIRVLEEESIHQAEGLYQMCPRPMTPAHPPRSDMTGTHGSIQVLPVAPVITSSSDPIRSEAG</sequence>
<name>A0ACA9PG37_9GLOM</name>
<dbReference type="EMBL" id="CAJVPU010028631">
    <property type="protein sequence ID" value="CAG8707829.1"/>
    <property type="molecule type" value="Genomic_DNA"/>
</dbReference>
<dbReference type="Proteomes" id="UP000789702">
    <property type="component" value="Unassembled WGS sequence"/>
</dbReference>
<feature type="non-terminal residue" evidence="1">
    <location>
        <position position="1"/>
    </location>
</feature>
<gene>
    <name evidence="1" type="ORF">DHETER_LOCUS12090</name>
</gene>
<proteinExistence type="predicted"/>